<keyword evidence="1" id="KW-0812">Transmembrane</keyword>
<sequence>MRRHGFLLSRHDTDLWCRELHIDLRSLARAQRLRRRRRRALWLLAALLLAAAVVALVWFGLH</sequence>
<dbReference type="RefSeq" id="WP_010342520.1">
    <property type="nucleotide sequence ID" value="NZ_CP132343.1"/>
</dbReference>
<evidence type="ECO:0000256" key="1">
    <source>
        <dbReference type="SAM" id="Phobius"/>
    </source>
</evidence>
<name>A0A2P5Z7H5_9XANT</name>
<gene>
    <name evidence="2" type="ORF">XsacCFBP4641_04470</name>
</gene>
<dbReference type="EMBL" id="MDEK01000003">
    <property type="protein sequence ID" value="PPU84324.1"/>
    <property type="molecule type" value="Genomic_DNA"/>
</dbReference>
<keyword evidence="1" id="KW-0472">Membrane</keyword>
<keyword evidence="1" id="KW-1133">Transmembrane helix</keyword>
<dbReference type="Proteomes" id="UP000247346">
    <property type="component" value="Unassembled WGS sequence"/>
</dbReference>
<proteinExistence type="predicted"/>
<dbReference type="GeneID" id="93879401"/>
<feature type="transmembrane region" description="Helical" evidence="1">
    <location>
        <begin position="40"/>
        <end position="61"/>
    </location>
</feature>
<evidence type="ECO:0000313" key="3">
    <source>
        <dbReference type="Proteomes" id="UP000247346"/>
    </source>
</evidence>
<accession>A0A2P5Z7H5</accession>
<comment type="caution">
    <text evidence="2">The sequence shown here is derived from an EMBL/GenBank/DDBJ whole genome shotgun (WGS) entry which is preliminary data.</text>
</comment>
<evidence type="ECO:0000313" key="2">
    <source>
        <dbReference type="EMBL" id="PPU84324.1"/>
    </source>
</evidence>
<reference evidence="2 3" key="1">
    <citation type="submission" date="2016-08" db="EMBL/GenBank/DDBJ databases">
        <authorList>
            <person name="Seilhamer J.J."/>
        </authorList>
    </citation>
    <scope>NUCLEOTIDE SEQUENCE [LARGE SCALE GENOMIC DNA]</scope>
    <source>
        <strain evidence="2 3">CFBP4641</strain>
    </source>
</reference>
<dbReference type="AlphaFoldDB" id="A0A2P5Z7H5"/>
<protein>
    <submittedName>
        <fullName evidence="2">Uncharacterized protein</fullName>
    </submittedName>
</protein>
<organism evidence="2 3">
    <name type="scientific">Xanthomonas sacchari</name>
    <dbReference type="NCBI Taxonomy" id="56458"/>
    <lineage>
        <taxon>Bacteria</taxon>
        <taxon>Pseudomonadati</taxon>
        <taxon>Pseudomonadota</taxon>
        <taxon>Gammaproteobacteria</taxon>
        <taxon>Lysobacterales</taxon>
        <taxon>Lysobacteraceae</taxon>
        <taxon>Xanthomonas</taxon>
    </lineage>
</organism>